<dbReference type="NCBIfam" id="TIGR02147">
    <property type="entry name" value="Fsuc_second"/>
    <property type="match status" value="1"/>
</dbReference>
<dbReference type="InterPro" id="IPR025537">
    <property type="entry name" value="DUF4423"/>
</dbReference>
<evidence type="ECO:0000313" key="3">
    <source>
        <dbReference type="Proteomes" id="UP000255423"/>
    </source>
</evidence>
<dbReference type="AlphaFoldDB" id="A0A380S6T5"/>
<dbReference type="RefSeq" id="WP_109573283.1">
    <property type="nucleotide sequence ID" value="NZ_UHJL01000003.1"/>
</dbReference>
<organism evidence="2 3">
    <name type="scientific">Fibrobacter succinogenes</name>
    <name type="common">Bacteroides succinogenes</name>
    <dbReference type="NCBI Taxonomy" id="833"/>
    <lineage>
        <taxon>Bacteria</taxon>
        <taxon>Pseudomonadati</taxon>
        <taxon>Fibrobacterota</taxon>
        <taxon>Fibrobacteria</taxon>
        <taxon>Fibrobacterales</taxon>
        <taxon>Fibrobacteraceae</taxon>
        <taxon>Fibrobacter</taxon>
    </lineage>
</organism>
<accession>A0A380S6T5</accession>
<evidence type="ECO:0000313" key="2">
    <source>
        <dbReference type="EMBL" id="SUQ24942.1"/>
    </source>
</evidence>
<reference evidence="2 3" key="1">
    <citation type="submission" date="2017-08" db="EMBL/GenBank/DDBJ databases">
        <authorList>
            <person name="de Groot N.N."/>
        </authorList>
    </citation>
    <scope>NUCLEOTIDE SEQUENCE [LARGE SCALE GENOMIC DNA]</scope>
    <source>
        <strain evidence="2 3">HM2</strain>
    </source>
</reference>
<dbReference type="InterPro" id="IPR011873">
    <property type="entry name" value="CHP02147"/>
</dbReference>
<name>A0A380S6T5_FIBSU</name>
<feature type="domain" description="DUF4423" evidence="1">
    <location>
        <begin position="105"/>
        <end position="268"/>
    </location>
</feature>
<dbReference type="Pfam" id="PF14394">
    <property type="entry name" value="DUF4423"/>
    <property type="match status" value="1"/>
</dbReference>
<dbReference type="EMBL" id="UHJL01000003">
    <property type="protein sequence ID" value="SUQ24942.1"/>
    <property type="molecule type" value="Genomic_DNA"/>
</dbReference>
<protein>
    <submittedName>
        <fullName evidence="2">TIGR02147 family protein</fullName>
    </submittedName>
</protein>
<evidence type="ECO:0000259" key="1">
    <source>
        <dbReference type="Pfam" id="PF14394"/>
    </source>
</evidence>
<proteinExistence type="predicted"/>
<gene>
    <name evidence="2" type="ORF">SAMN05661053_2356</name>
</gene>
<dbReference type="Proteomes" id="UP000255423">
    <property type="component" value="Unassembled WGS sequence"/>
</dbReference>
<sequence>MKDVLEYTNYHQYIADYYAEKKAKSAFTWQTFTRAAGFSSPVFLKYVSEGRSNLSEETAGQVASAMGLANYEQDYFCEMVKFDHAKSDEEKKSIFNKMLAIADIHKVRVLEGDSFRYFDSWKNPVLRELAPAMPGAKPLALAKACRPEITAAEVSESLSFLIKANLLQKNENGNYVQTEKSVTTGPMDVTPVAVRGMHRQMGEFALETIEGVPQDQRHFSGLTLGITQSAYDEIVEEIAAFRKRIIAIATRDDETDEVYRLNVQFFPLTKKSVKKG</sequence>